<keyword evidence="10" id="KW-1185">Reference proteome</keyword>
<dbReference type="PRINTS" id="PR00722">
    <property type="entry name" value="CHYMOTRYPSIN"/>
</dbReference>
<dbReference type="PROSITE" id="PS50240">
    <property type="entry name" value="TRYPSIN_DOM"/>
    <property type="match status" value="1"/>
</dbReference>
<protein>
    <recommendedName>
        <fullName evidence="8">Peptidase S1 domain-containing protein</fullName>
    </recommendedName>
</protein>
<dbReference type="SMART" id="SM00020">
    <property type="entry name" value="Tryp_SPc"/>
    <property type="match status" value="1"/>
</dbReference>
<dbReference type="PANTHER" id="PTHR24260:SF147">
    <property type="entry name" value="EG:BACR7A4.3 PROTEIN-RELATED"/>
    <property type="match status" value="1"/>
</dbReference>
<dbReference type="SUPFAM" id="SSF50494">
    <property type="entry name" value="Trypsin-like serine proteases"/>
    <property type="match status" value="1"/>
</dbReference>
<comment type="caution">
    <text evidence="9">The sequence shown here is derived from an EMBL/GenBank/DDBJ whole genome shotgun (WGS) entry which is preliminary data.</text>
</comment>
<feature type="signal peptide" evidence="7">
    <location>
        <begin position="1"/>
        <end position="22"/>
    </location>
</feature>
<evidence type="ECO:0000313" key="10">
    <source>
        <dbReference type="Proteomes" id="UP001431783"/>
    </source>
</evidence>
<dbReference type="Pfam" id="PF00089">
    <property type="entry name" value="Trypsin"/>
    <property type="match status" value="1"/>
</dbReference>
<gene>
    <name evidence="9" type="ORF">WA026_000316</name>
</gene>
<dbReference type="GO" id="GO:0005576">
    <property type="term" value="C:extracellular region"/>
    <property type="evidence" value="ECO:0007669"/>
    <property type="project" value="UniProtKB-SubCell"/>
</dbReference>
<dbReference type="GO" id="GO:0004252">
    <property type="term" value="F:serine-type endopeptidase activity"/>
    <property type="evidence" value="ECO:0007669"/>
    <property type="project" value="InterPro"/>
</dbReference>
<keyword evidence="3" id="KW-0645">Protease</keyword>
<evidence type="ECO:0000256" key="4">
    <source>
        <dbReference type="ARBA" id="ARBA00022801"/>
    </source>
</evidence>
<evidence type="ECO:0000256" key="6">
    <source>
        <dbReference type="ARBA" id="ARBA00023157"/>
    </source>
</evidence>
<evidence type="ECO:0000256" key="5">
    <source>
        <dbReference type="ARBA" id="ARBA00022825"/>
    </source>
</evidence>
<proteinExistence type="predicted"/>
<keyword evidence="4" id="KW-0378">Hydrolase</keyword>
<dbReference type="InterPro" id="IPR033116">
    <property type="entry name" value="TRYPSIN_SER"/>
</dbReference>
<evidence type="ECO:0000256" key="7">
    <source>
        <dbReference type="SAM" id="SignalP"/>
    </source>
</evidence>
<evidence type="ECO:0000256" key="2">
    <source>
        <dbReference type="ARBA" id="ARBA00022525"/>
    </source>
</evidence>
<keyword evidence="7" id="KW-0732">Signal</keyword>
<dbReference type="InterPro" id="IPR001254">
    <property type="entry name" value="Trypsin_dom"/>
</dbReference>
<evidence type="ECO:0000313" key="9">
    <source>
        <dbReference type="EMBL" id="KAK9888036.1"/>
    </source>
</evidence>
<reference evidence="9 10" key="1">
    <citation type="submission" date="2023-03" db="EMBL/GenBank/DDBJ databases">
        <title>Genome insight into feeding habits of ladybird beetles.</title>
        <authorList>
            <person name="Li H.-S."/>
            <person name="Huang Y.-H."/>
            <person name="Pang H."/>
        </authorList>
    </citation>
    <scope>NUCLEOTIDE SEQUENCE [LARGE SCALE GENOMIC DNA]</scope>
    <source>
        <strain evidence="9">SYSU_2023b</strain>
        <tissue evidence="9">Whole body</tissue>
    </source>
</reference>
<dbReference type="Gene3D" id="2.40.10.10">
    <property type="entry name" value="Trypsin-like serine proteases"/>
    <property type="match status" value="1"/>
</dbReference>
<feature type="chain" id="PRO_5043587316" description="Peptidase S1 domain-containing protein" evidence="7">
    <location>
        <begin position="23"/>
        <end position="295"/>
    </location>
</feature>
<comment type="subcellular location">
    <subcellularLocation>
        <location evidence="1">Secreted</location>
    </subcellularLocation>
</comment>
<dbReference type="PROSITE" id="PS00135">
    <property type="entry name" value="TRYPSIN_SER"/>
    <property type="match status" value="1"/>
</dbReference>
<keyword evidence="2" id="KW-0964">Secreted</keyword>
<dbReference type="AlphaFoldDB" id="A0AAW1V4S4"/>
<evidence type="ECO:0000256" key="1">
    <source>
        <dbReference type="ARBA" id="ARBA00004613"/>
    </source>
</evidence>
<dbReference type="CDD" id="cd00190">
    <property type="entry name" value="Tryp_SPc"/>
    <property type="match status" value="1"/>
</dbReference>
<accession>A0AAW1V4S4</accession>
<name>A0AAW1V4S4_9CUCU</name>
<dbReference type="InterPro" id="IPR043504">
    <property type="entry name" value="Peptidase_S1_PA_chymotrypsin"/>
</dbReference>
<dbReference type="InterPro" id="IPR009003">
    <property type="entry name" value="Peptidase_S1_PA"/>
</dbReference>
<organism evidence="9 10">
    <name type="scientific">Henosepilachna vigintioctopunctata</name>
    <dbReference type="NCBI Taxonomy" id="420089"/>
    <lineage>
        <taxon>Eukaryota</taxon>
        <taxon>Metazoa</taxon>
        <taxon>Ecdysozoa</taxon>
        <taxon>Arthropoda</taxon>
        <taxon>Hexapoda</taxon>
        <taxon>Insecta</taxon>
        <taxon>Pterygota</taxon>
        <taxon>Neoptera</taxon>
        <taxon>Endopterygota</taxon>
        <taxon>Coleoptera</taxon>
        <taxon>Polyphaga</taxon>
        <taxon>Cucujiformia</taxon>
        <taxon>Coccinelloidea</taxon>
        <taxon>Coccinellidae</taxon>
        <taxon>Epilachninae</taxon>
        <taxon>Epilachnini</taxon>
        <taxon>Henosepilachna</taxon>
    </lineage>
</organism>
<dbReference type="Proteomes" id="UP001431783">
    <property type="component" value="Unassembled WGS sequence"/>
</dbReference>
<keyword evidence="6" id="KW-1015">Disulfide bond</keyword>
<keyword evidence="5" id="KW-0720">Serine protease</keyword>
<dbReference type="FunFam" id="2.40.10.10:FF:000015">
    <property type="entry name" value="Atrial natriuretic peptide-converting enzyme"/>
    <property type="match status" value="1"/>
</dbReference>
<dbReference type="GO" id="GO:0006508">
    <property type="term" value="P:proteolysis"/>
    <property type="evidence" value="ECO:0007669"/>
    <property type="project" value="UniProtKB-KW"/>
</dbReference>
<dbReference type="InterPro" id="IPR051333">
    <property type="entry name" value="CLIP_Serine_Protease"/>
</dbReference>
<feature type="domain" description="Peptidase S1" evidence="8">
    <location>
        <begin position="49"/>
        <end position="293"/>
    </location>
</feature>
<dbReference type="PANTHER" id="PTHR24260">
    <property type="match status" value="1"/>
</dbReference>
<dbReference type="InterPro" id="IPR001314">
    <property type="entry name" value="Peptidase_S1A"/>
</dbReference>
<sequence>MSSSYRSVILIFFIFYFRGIYGQEIANKQCEKYVNDFEKIKSSQRVKRVIGGTPASPSEFPFMAALGFGDDKNIKWLCGGSLISEKFVLTAAQCTVSRDFGNANTIRLGTTKLTTSIGEHPAQDIAVKKIHIHPEYVNRIRYNDIALIELAKEVNFSSSVYPACLHSESKSIDVPVVATGWGLTQFAGNRSDDLLKVTLSIISSDDCKKAYPSTSSGLSKGIQADSQLCARSADNTPRDTCQGDSGGPLVIQKEAKSIIAGVTSFGKACGIARSPGVYTRVSAFVPWLESVVWKK</sequence>
<evidence type="ECO:0000259" key="8">
    <source>
        <dbReference type="PROSITE" id="PS50240"/>
    </source>
</evidence>
<dbReference type="EMBL" id="JARQZJ010000121">
    <property type="protein sequence ID" value="KAK9888036.1"/>
    <property type="molecule type" value="Genomic_DNA"/>
</dbReference>
<evidence type="ECO:0000256" key="3">
    <source>
        <dbReference type="ARBA" id="ARBA00022670"/>
    </source>
</evidence>